<dbReference type="VEuPathDB" id="FungiDB:SPRG_02270"/>
<reference evidence="1 2" key="1">
    <citation type="journal article" date="2013" name="PLoS Genet.">
        <title>Distinctive expansion of potential virulence genes in the genome of the oomycete fish pathogen Saprolegnia parasitica.</title>
        <authorList>
            <person name="Jiang R.H."/>
            <person name="de Bruijn I."/>
            <person name="Haas B.J."/>
            <person name="Belmonte R."/>
            <person name="Lobach L."/>
            <person name="Christie J."/>
            <person name="van den Ackerveken G."/>
            <person name="Bottin A."/>
            <person name="Bulone V."/>
            <person name="Diaz-Moreno S.M."/>
            <person name="Dumas B."/>
            <person name="Fan L."/>
            <person name="Gaulin E."/>
            <person name="Govers F."/>
            <person name="Grenville-Briggs L.J."/>
            <person name="Horner N.R."/>
            <person name="Levin J.Z."/>
            <person name="Mammella M."/>
            <person name="Meijer H.J."/>
            <person name="Morris P."/>
            <person name="Nusbaum C."/>
            <person name="Oome S."/>
            <person name="Phillips A.J."/>
            <person name="van Rooyen D."/>
            <person name="Rzeszutek E."/>
            <person name="Saraiva M."/>
            <person name="Secombes C.J."/>
            <person name="Seidl M.F."/>
            <person name="Snel B."/>
            <person name="Stassen J.H."/>
            <person name="Sykes S."/>
            <person name="Tripathy S."/>
            <person name="van den Berg H."/>
            <person name="Vega-Arreguin J.C."/>
            <person name="Wawra S."/>
            <person name="Young S.K."/>
            <person name="Zeng Q."/>
            <person name="Dieguez-Uribeondo J."/>
            <person name="Russ C."/>
            <person name="Tyler B.M."/>
            <person name="van West P."/>
        </authorList>
    </citation>
    <scope>NUCLEOTIDE SEQUENCE [LARGE SCALE GENOMIC DNA]</scope>
    <source>
        <strain evidence="1 2">CBS 223.65</strain>
    </source>
</reference>
<accession>A0A067CSF7</accession>
<dbReference type="AlphaFoldDB" id="A0A067CSF7"/>
<evidence type="ECO:0000313" key="2">
    <source>
        <dbReference type="Proteomes" id="UP000030745"/>
    </source>
</evidence>
<organism evidence="1 2">
    <name type="scientific">Saprolegnia parasitica (strain CBS 223.65)</name>
    <dbReference type="NCBI Taxonomy" id="695850"/>
    <lineage>
        <taxon>Eukaryota</taxon>
        <taxon>Sar</taxon>
        <taxon>Stramenopiles</taxon>
        <taxon>Oomycota</taxon>
        <taxon>Saprolegniomycetes</taxon>
        <taxon>Saprolegniales</taxon>
        <taxon>Saprolegniaceae</taxon>
        <taxon>Saprolegnia</taxon>
    </lineage>
</organism>
<gene>
    <name evidence="1" type="ORF">SPRG_02270</name>
</gene>
<proteinExistence type="predicted"/>
<protein>
    <submittedName>
        <fullName evidence="1">Uncharacterized protein</fullName>
    </submittedName>
</protein>
<name>A0A067CSF7_SAPPC</name>
<dbReference type="EMBL" id="KK583193">
    <property type="protein sequence ID" value="KDO33463.1"/>
    <property type="molecule type" value="Genomic_DNA"/>
</dbReference>
<dbReference type="Proteomes" id="UP000030745">
    <property type="component" value="Unassembled WGS sequence"/>
</dbReference>
<dbReference type="RefSeq" id="XP_012196208.1">
    <property type="nucleotide sequence ID" value="XM_012340818.1"/>
</dbReference>
<sequence length="102" mass="11579">MRRWRIFGSSKRQAVTLSAKSVDVQIDALGDFTYGVANQHEVQHYLPPQFPIIPRLTQANIEICRRTWDLIQTAGTDKMKQYGKPGIILFYDESFTASSSAT</sequence>
<dbReference type="KEGG" id="spar:SPRG_02270"/>
<evidence type="ECO:0000313" key="1">
    <source>
        <dbReference type="EMBL" id="KDO33463.1"/>
    </source>
</evidence>
<keyword evidence="2" id="KW-1185">Reference proteome</keyword>
<dbReference type="GeneID" id="24124830"/>